<proteinExistence type="predicted"/>
<protein>
    <submittedName>
        <fullName evidence="1">Cysteine proteinase</fullName>
    </submittedName>
</protein>
<name>A0ACD3B9V1_9AGAR</name>
<gene>
    <name evidence="1" type="ORF">BDN72DRAFT_833120</name>
</gene>
<reference evidence="1 2" key="1">
    <citation type="journal article" date="2019" name="Nat. Ecol. Evol.">
        <title>Megaphylogeny resolves global patterns of mushroom evolution.</title>
        <authorList>
            <person name="Varga T."/>
            <person name="Krizsan K."/>
            <person name="Foldi C."/>
            <person name="Dima B."/>
            <person name="Sanchez-Garcia M."/>
            <person name="Sanchez-Ramirez S."/>
            <person name="Szollosi G.J."/>
            <person name="Szarkandi J.G."/>
            <person name="Papp V."/>
            <person name="Albert L."/>
            <person name="Andreopoulos W."/>
            <person name="Angelini C."/>
            <person name="Antonin V."/>
            <person name="Barry K.W."/>
            <person name="Bougher N.L."/>
            <person name="Buchanan P."/>
            <person name="Buyck B."/>
            <person name="Bense V."/>
            <person name="Catcheside P."/>
            <person name="Chovatia M."/>
            <person name="Cooper J."/>
            <person name="Damon W."/>
            <person name="Desjardin D."/>
            <person name="Finy P."/>
            <person name="Geml J."/>
            <person name="Haridas S."/>
            <person name="Hughes K."/>
            <person name="Justo A."/>
            <person name="Karasinski D."/>
            <person name="Kautmanova I."/>
            <person name="Kiss B."/>
            <person name="Kocsube S."/>
            <person name="Kotiranta H."/>
            <person name="LaButti K.M."/>
            <person name="Lechner B.E."/>
            <person name="Liimatainen K."/>
            <person name="Lipzen A."/>
            <person name="Lukacs Z."/>
            <person name="Mihaltcheva S."/>
            <person name="Morgado L.N."/>
            <person name="Niskanen T."/>
            <person name="Noordeloos M.E."/>
            <person name="Ohm R.A."/>
            <person name="Ortiz-Santana B."/>
            <person name="Ovrebo C."/>
            <person name="Racz N."/>
            <person name="Riley R."/>
            <person name="Savchenko A."/>
            <person name="Shiryaev A."/>
            <person name="Soop K."/>
            <person name="Spirin V."/>
            <person name="Szebenyi C."/>
            <person name="Tomsovsky M."/>
            <person name="Tulloss R.E."/>
            <person name="Uehling J."/>
            <person name="Grigoriev I.V."/>
            <person name="Vagvolgyi C."/>
            <person name="Papp T."/>
            <person name="Martin F.M."/>
            <person name="Miettinen O."/>
            <person name="Hibbett D.S."/>
            <person name="Nagy L.G."/>
        </authorList>
    </citation>
    <scope>NUCLEOTIDE SEQUENCE [LARGE SCALE GENOMIC DNA]</scope>
    <source>
        <strain evidence="1 2">NL-1719</strain>
    </source>
</reference>
<keyword evidence="2" id="KW-1185">Reference proteome</keyword>
<evidence type="ECO:0000313" key="1">
    <source>
        <dbReference type="EMBL" id="TFK74616.1"/>
    </source>
</evidence>
<evidence type="ECO:0000313" key="2">
    <source>
        <dbReference type="Proteomes" id="UP000308600"/>
    </source>
</evidence>
<dbReference type="EMBL" id="ML208267">
    <property type="protein sequence ID" value="TFK74616.1"/>
    <property type="molecule type" value="Genomic_DNA"/>
</dbReference>
<accession>A0ACD3B9V1</accession>
<dbReference type="Proteomes" id="UP000308600">
    <property type="component" value="Unassembled WGS sequence"/>
</dbReference>
<sequence>MNGGNRASEITEAESTYAKATKAEFGRTYDSAFRLYIKAAELFLLLSRTTTQGERDKQKWQTQAGKALERADRIKKFAASSQKNGSGASDSIGPKTVLTPVGINHFAPQEQLFALKKGSRVNGQLFPLWDEPWAPSQTAQLADCQPPLSPEQRKAPIEWRRPHSEVNPSPTSALKIFSPILPQDIIQHIITDCSVCASISVCLEHARRFGSSLALASLHNPNGGTNTGTSSPDEYHLKLFFNGAWRRIVINDKLPYNSANNKLMCMSVRSSGPLWLWPSLLEKGYMKLMGGYDFPGSNSSIDLHVLTGWIPEHIEFRGSTFEREHTWKRILEGFTGGRCVFSLGTGPSTEIYWRSSKLLEMHSYAVIDVVENDLLRRVSVLDTWIESENDVARVLQMPWADVVNVFEGIYINWDPAPWSNVQTFHGVWRINEDSSDSSTSSSCASGSQPETLSTSHTIRLKFKNENESESEILILLTRHISDTSNTSDFISLRTQVQDEFLAASSVSISSQHSLTTRGSFTNSAHVLSRTRLSATQTSGTIAIHATYDGLTPQVGFTVTVYAPQGVTTEWDERITTPPFVKKAVGSFTIRNSGGNCSHPTFMLNPQYRLRVLKKSEGVSPSSTDKARVSFTLQSGRDLPVSFAVVWSQGERISELAHKDIVCSSGAYGYGLSRAAKDLHVGDYTLILSTFEPRQVGPYSLKVESSCVIDLEPILQEGAGMRSKVLRGAWENGTAGGSPSFHRYAQNPIFELENSAMTQAIVRLQIAGRTTSVPLNVAIYPANTLDSDRATATSGSYDDSISGVVIPKAVLSPGKYWIVPSTYNPGVEASFQLLLYTSTDVKVSQGQYRA</sequence>
<organism evidence="1 2">
    <name type="scientific">Pluteus cervinus</name>
    <dbReference type="NCBI Taxonomy" id="181527"/>
    <lineage>
        <taxon>Eukaryota</taxon>
        <taxon>Fungi</taxon>
        <taxon>Dikarya</taxon>
        <taxon>Basidiomycota</taxon>
        <taxon>Agaricomycotina</taxon>
        <taxon>Agaricomycetes</taxon>
        <taxon>Agaricomycetidae</taxon>
        <taxon>Agaricales</taxon>
        <taxon>Pluteineae</taxon>
        <taxon>Pluteaceae</taxon>
        <taxon>Pluteus</taxon>
    </lineage>
</organism>